<evidence type="ECO:0000256" key="1">
    <source>
        <dbReference type="SAM" id="MobiDB-lite"/>
    </source>
</evidence>
<sequence>MRLGGDGAVGHRPGVEPREDVLDRLDLLHRDRRAGPGAQGEHPAQRAALAVEPFDLGGVGAVDVLAAGAGGVLEQEDRVRVEQVQLALAPVGVLAAHLQAAVHALGRVLRVRAAVAGGDLGGDDVEADAAELGAGAGEVLVQQVPGQAEGFEDLGTGVGADGGDAHLGHDLEHALDQGLHVVAHRPGPLDTGDRALGDQVLDGLERQVRVDRRRAVAQQQRHVVHLAGVAGLHDQRDPQPLLGAHQVVVHGRDQQQRRDGRHPVVGVAVGQHQRARARRDRLRRLAAHPLDGRGERRAAAGDLVESAEDGAGEAGQIAVVVDVDELGQLVVVDDRVRELDVAAGRRAGVEQVLLRAHDPLHRGDDLLADRVQRRVGDLGEVLLEVLVEQPRALREHRGRGVGAHRADRLGPGDRHRRQQDLQLLLGVAEGELAAQHRLVGLHDVLAAGQVGELEQPGVQPLPVGLLGGQGGLDLVVVDEPSGLRVHQEHPARPQPALGDHPVRGHVEDTGLAGQHHPVVGQPPPARRAQPVAVEHGADQGAVGEGDARRAVPGLHQPRVELVEGPPGRVHRAVVLPGLRDHHQHRVRQAAPTQVQQLQHLVEGRGVRTGRVDHRVEPIEVAADQVRGQQRLAGAHPVAVAADGVDLAVVRDVAERVRQRPRREGVGGEAGVHQRDGGDQPLVGQVGEEGGDLGGGQHSLVDHRARGQRREVGAAALGHALALHPLAQAERQPVQRHPGHGGPVGRVVAAGGQERHGEVRHDPARGRPDARGVGRGRHLAPAQHRQPLLGGDPLEERDGLGALVGVGGQEGQAGGVAEVPVGARLGEGEADLGAQQRVGQLHQDARAVTAGRLRARGAAVLQVGQRGERVGDDPVRTPAQDVGHHGDTAGVVLRGRVVQALGARQGGEDHVRGSSFDVTRSGRAVPGAGGDASAAVPGVWARDGGGPRGMVRA</sequence>
<comment type="caution">
    <text evidence="2">The sequence shown here is derived from an EMBL/GenBank/DDBJ whole genome shotgun (WGS) entry which is preliminary data.</text>
</comment>
<accession>W7IRT5</accession>
<organism evidence="2 3">
    <name type="scientific">Actinokineospora spheciospongiae</name>
    <dbReference type="NCBI Taxonomy" id="909613"/>
    <lineage>
        <taxon>Bacteria</taxon>
        <taxon>Bacillati</taxon>
        <taxon>Actinomycetota</taxon>
        <taxon>Actinomycetes</taxon>
        <taxon>Pseudonocardiales</taxon>
        <taxon>Pseudonocardiaceae</taxon>
        <taxon>Actinokineospora</taxon>
    </lineage>
</organism>
<dbReference type="AntiFam" id="ANF00150">
    <property type="entry name" value="Shadow ORF (opposite gltB)"/>
</dbReference>
<feature type="region of interest" description="Disordered" evidence="1">
    <location>
        <begin position="752"/>
        <end position="790"/>
    </location>
</feature>
<dbReference type="AntiFam" id="ANF00199">
    <property type="entry name" value="Shadow ORF (opposite gltB)"/>
</dbReference>
<gene>
    <name evidence="2" type="ORF">UO65_1037</name>
</gene>
<dbReference type="EMBL" id="AYXG01000041">
    <property type="protein sequence ID" value="EWC63630.1"/>
    <property type="molecule type" value="Genomic_DNA"/>
</dbReference>
<dbReference type="eggNOG" id="ENOG502ZCGZ">
    <property type="taxonomic scope" value="Bacteria"/>
</dbReference>
<dbReference type="Proteomes" id="UP000019277">
    <property type="component" value="Unassembled WGS sequence"/>
</dbReference>
<evidence type="ECO:0000313" key="2">
    <source>
        <dbReference type="EMBL" id="EWC63630.1"/>
    </source>
</evidence>
<feature type="compositionally biased region" description="Basic and acidic residues" evidence="1">
    <location>
        <begin position="752"/>
        <end position="771"/>
    </location>
</feature>
<feature type="compositionally biased region" description="Basic and acidic residues" evidence="1">
    <location>
        <begin position="865"/>
        <end position="874"/>
    </location>
</feature>
<dbReference type="PATRIC" id="fig|909613.9.peg.1051"/>
<feature type="compositionally biased region" description="Basic and acidic residues" evidence="1">
    <location>
        <begin position="658"/>
        <end position="677"/>
    </location>
</feature>
<keyword evidence="3" id="KW-1185">Reference proteome</keyword>
<dbReference type="STRING" id="909613.UO65_1037"/>
<protein>
    <submittedName>
        <fullName evidence="2">Uncharacterized protein</fullName>
    </submittedName>
</protein>
<dbReference type="AlphaFoldDB" id="W7IRT5"/>
<evidence type="ECO:0000313" key="3">
    <source>
        <dbReference type="Proteomes" id="UP000019277"/>
    </source>
</evidence>
<name>W7IRT5_9PSEU</name>
<feature type="region of interest" description="Disordered" evidence="1">
    <location>
        <begin position="865"/>
        <end position="886"/>
    </location>
</feature>
<reference evidence="2 3" key="1">
    <citation type="journal article" date="2014" name="Genome Announc.">
        <title>Draft Genome Sequence of the Antitrypanosomally Active Sponge-Associated Bacterium Actinokineospora sp. Strain EG49.</title>
        <authorList>
            <person name="Harjes J."/>
            <person name="Ryu T."/>
            <person name="Abdelmohsen U.R."/>
            <person name="Moitinho-Silva L."/>
            <person name="Horn H."/>
            <person name="Ravasi T."/>
            <person name="Hentschel U."/>
        </authorList>
    </citation>
    <scope>NUCLEOTIDE SEQUENCE [LARGE SCALE GENOMIC DNA]</scope>
    <source>
        <strain evidence="2 3">EG49</strain>
    </source>
</reference>
<proteinExistence type="predicted"/>
<feature type="region of interest" description="Disordered" evidence="1">
    <location>
        <begin position="658"/>
        <end position="679"/>
    </location>
</feature>